<gene>
    <name evidence="6" type="ORF">GPUH_LOCUS26926</name>
</gene>
<dbReference type="OrthoDB" id="550424at2759"/>
<dbReference type="GO" id="GO:0008270">
    <property type="term" value="F:zinc ion binding"/>
    <property type="evidence" value="ECO:0007669"/>
    <property type="project" value="UniProtKB-KW"/>
</dbReference>
<accession>A0A183F135</accession>
<reference evidence="6 7" key="2">
    <citation type="submission" date="2018-11" db="EMBL/GenBank/DDBJ databases">
        <authorList>
            <consortium name="Pathogen Informatics"/>
        </authorList>
    </citation>
    <scope>NUCLEOTIDE SEQUENCE [LARGE SCALE GENOMIC DNA]</scope>
</reference>
<evidence type="ECO:0000313" key="6">
    <source>
        <dbReference type="EMBL" id="VDN49683.1"/>
    </source>
</evidence>
<name>A0A183F135_9BILA</name>
<keyword evidence="7" id="KW-1185">Reference proteome</keyword>
<dbReference type="Pfam" id="PF01556">
    <property type="entry name" value="DnaJ_C"/>
    <property type="match status" value="1"/>
</dbReference>
<dbReference type="FunFam" id="2.60.260.20:FF:000003">
    <property type="entry name" value="DnaJ subfamily A member 2"/>
    <property type="match status" value="1"/>
</dbReference>
<dbReference type="AlphaFoldDB" id="A0A183F135"/>
<feature type="domain" description="Chaperone DnaJ C-terminal" evidence="5">
    <location>
        <begin position="17"/>
        <end position="141"/>
    </location>
</feature>
<dbReference type="EMBL" id="UYRT01115713">
    <property type="protein sequence ID" value="VDN49683.1"/>
    <property type="molecule type" value="Genomic_DNA"/>
</dbReference>
<organism evidence="8">
    <name type="scientific">Gongylonema pulchrum</name>
    <dbReference type="NCBI Taxonomy" id="637853"/>
    <lineage>
        <taxon>Eukaryota</taxon>
        <taxon>Metazoa</taxon>
        <taxon>Ecdysozoa</taxon>
        <taxon>Nematoda</taxon>
        <taxon>Chromadorea</taxon>
        <taxon>Rhabditida</taxon>
        <taxon>Spirurina</taxon>
        <taxon>Spiruromorpha</taxon>
        <taxon>Spiruroidea</taxon>
        <taxon>Gongylonematidae</taxon>
        <taxon>Gongylonema</taxon>
    </lineage>
</organism>
<keyword evidence="4" id="KW-0862">Zinc</keyword>
<dbReference type="InterPro" id="IPR002939">
    <property type="entry name" value="DnaJ_C"/>
</dbReference>
<dbReference type="Gene3D" id="2.60.260.20">
    <property type="entry name" value="Urease metallochaperone UreE, N-terminal domain"/>
    <property type="match status" value="2"/>
</dbReference>
<reference evidence="8" key="1">
    <citation type="submission" date="2016-06" db="UniProtKB">
        <authorList>
            <consortium name="WormBaseParasite"/>
        </authorList>
    </citation>
    <scope>IDENTIFICATION</scope>
</reference>
<dbReference type="Proteomes" id="UP000271098">
    <property type="component" value="Unassembled WGS sequence"/>
</dbReference>
<keyword evidence="2" id="KW-0677">Repeat</keyword>
<protein>
    <submittedName>
        <fullName evidence="8">DnaJ_C domain-containing protein</fullName>
    </submittedName>
</protein>
<evidence type="ECO:0000256" key="1">
    <source>
        <dbReference type="ARBA" id="ARBA00022723"/>
    </source>
</evidence>
<keyword evidence="1" id="KW-0479">Metal-binding</keyword>
<evidence type="ECO:0000256" key="2">
    <source>
        <dbReference type="ARBA" id="ARBA00022737"/>
    </source>
</evidence>
<evidence type="ECO:0000259" key="5">
    <source>
        <dbReference type="Pfam" id="PF01556"/>
    </source>
</evidence>
<dbReference type="GO" id="GO:0051082">
    <property type="term" value="F:unfolded protein binding"/>
    <property type="evidence" value="ECO:0007669"/>
    <property type="project" value="InterPro"/>
</dbReference>
<sequence length="199" mass="22694">MRTGNLSFFFFFQIRDESVLEVHIDKGMRDGQRIVFSGQGDQEIGITPGDVVIVLDEQQHDTFVRKDHNLIMQIDLELVEALCGCTKSVTTLDDRHLIFTLLPGEVIKHGDMRTVYGEGMPRYKNPFDKGDLIIQFAVRFPKTIDKIDQLKKLLPGATEPMVPSDAEYVELEVIHDRTQHSTAYEYESQGHPGVRCQTQ</sequence>
<evidence type="ECO:0000313" key="7">
    <source>
        <dbReference type="Proteomes" id="UP000271098"/>
    </source>
</evidence>
<dbReference type="InterPro" id="IPR044713">
    <property type="entry name" value="DNJA1/2-like"/>
</dbReference>
<evidence type="ECO:0000313" key="8">
    <source>
        <dbReference type="WBParaSite" id="GPUH_0002695601-mRNA-1"/>
    </source>
</evidence>
<evidence type="ECO:0000256" key="4">
    <source>
        <dbReference type="ARBA" id="ARBA00022833"/>
    </source>
</evidence>
<dbReference type="CDD" id="cd10747">
    <property type="entry name" value="DnaJ_C"/>
    <property type="match status" value="1"/>
</dbReference>
<keyword evidence="3" id="KW-0863">Zinc-finger</keyword>
<dbReference type="GO" id="GO:0006457">
    <property type="term" value="P:protein folding"/>
    <property type="evidence" value="ECO:0007669"/>
    <property type="project" value="InterPro"/>
</dbReference>
<dbReference type="GO" id="GO:0030544">
    <property type="term" value="F:Hsp70 protein binding"/>
    <property type="evidence" value="ECO:0007669"/>
    <property type="project" value="InterPro"/>
</dbReference>
<dbReference type="InterPro" id="IPR008971">
    <property type="entry name" value="HSP40/DnaJ_pept-bd"/>
</dbReference>
<dbReference type="SUPFAM" id="SSF49493">
    <property type="entry name" value="HSP40/DnaJ peptide-binding domain"/>
    <property type="match status" value="2"/>
</dbReference>
<evidence type="ECO:0000256" key="3">
    <source>
        <dbReference type="ARBA" id="ARBA00022771"/>
    </source>
</evidence>
<dbReference type="PANTHER" id="PTHR43888">
    <property type="entry name" value="DNAJ-LIKE-2, ISOFORM A-RELATED"/>
    <property type="match status" value="1"/>
</dbReference>
<dbReference type="WBParaSite" id="GPUH_0002695601-mRNA-1">
    <property type="protein sequence ID" value="GPUH_0002695601-mRNA-1"/>
    <property type="gene ID" value="GPUH_0002695601"/>
</dbReference>
<proteinExistence type="predicted"/>